<gene>
    <name evidence="2" type="ORF">EDD78_104161</name>
</gene>
<comment type="caution">
    <text evidence="2">The sequence shown here is derived from an EMBL/GenBank/DDBJ whole genome shotgun (WGS) entry which is preliminary data.</text>
</comment>
<proteinExistence type="predicted"/>
<reference evidence="2 3" key="1">
    <citation type="submission" date="2019-03" db="EMBL/GenBank/DDBJ databases">
        <title>Genomic Encyclopedia of Type Strains, Phase IV (KMG-IV): sequencing the most valuable type-strain genomes for metagenomic binning, comparative biology and taxonomic classification.</title>
        <authorList>
            <person name="Goeker M."/>
        </authorList>
    </citation>
    <scope>NUCLEOTIDE SEQUENCE [LARGE SCALE GENOMIC DNA]</scope>
    <source>
        <strain evidence="2 3">DSM 100433</strain>
    </source>
</reference>
<keyword evidence="3" id="KW-1185">Reference proteome</keyword>
<accession>A0A9X8UJN2</accession>
<protein>
    <submittedName>
        <fullName evidence="2">Uncharacterized protein</fullName>
    </submittedName>
</protein>
<dbReference type="Proteomes" id="UP000294682">
    <property type="component" value="Unassembled WGS sequence"/>
</dbReference>
<sequence length="32" mass="3475">MNLSIFGAGIYHLSVVAAIIIYAAWALKNQII</sequence>
<keyword evidence="1" id="KW-0472">Membrane</keyword>
<organism evidence="2 3">
    <name type="scientific">Harryflintia acetispora</name>
    <dbReference type="NCBI Taxonomy" id="1849041"/>
    <lineage>
        <taxon>Bacteria</taxon>
        <taxon>Bacillati</taxon>
        <taxon>Bacillota</taxon>
        <taxon>Clostridia</taxon>
        <taxon>Eubacteriales</taxon>
        <taxon>Oscillospiraceae</taxon>
        <taxon>Harryflintia</taxon>
    </lineage>
</organism>
<keyword evidence="1" id="KW-0812">Transmembrane</keyword>
<dbReference type="EMBL" id="SLUK01000004">
    <property type="protein sequence ID" value="TCL43822.1"/>
    <property type="molecule type" value="Genomic_DNA"/>
</dbReference>
<evidence type="ECO:0000313" key="2">
    <source>
        <dbReference type="EMBL" id="TCL43822.1"/>
    </source>
</evidence>
<keyword evidence="1" id="KW-1133">Transmembrane helix</keyword>
<dbReference type="AlphaFoldDB" id="A0A9X8UJN2"/>
<evidence type="ECO:0000313" key="3">
    <source>
        <dbReference type="Proteomes" id="UP000294682"/>
    </source>
</evidence>
<feature type="transmembrane region" description="Helical" evidence="1">
    <location>
        <begin position="6"/>
        <end position="27"/>
    </location>
</feature>
<name>A0A9X8UJN2_9FIRM</name>
<evidence type="ECO:0000256" key="1">
    <source>
        <dbReference type="SAM" id="Phobius"/>
    </source>
</evidence>